<dbReference type="RefSeq" id="WP_279363292.1">
    <property type="nucleotide sequence ID" value="NZ_JAMWGA010000003.1"/>
</dbReference>
<evidence type="ECO:0000259" key="1">
    <source>
        <dbReference type="Pfam" id="PF04443"/>
    </source>
</evidence>
<dbReference type="GO" id="GO:0008218">
    <property type="term" value="P:bioluminescence"/>
    <property type="evidence" value="ECO:0007669"/>
    <property type="project" value="InterPro"/>
</dbReference>
<comment type="caution">
    <text evidence="2">The sequence shown here is derived from an EMBL/GenBank/DDBJ whole genome shotgun (WGS) entry which is preliminary data.</text>
</comment>
<sequence length="371" mass="42209">MPQNKNELQDNILKFIQKYATTTARENYEEDFNTLALAVFSYQFEHNFPYRKYAQSKFKTPLTVTCWEDIPTLPIQAFKNFDLSTVGLNDIEDIFTSSGTSDSQNRSKNYHPNFEVWDSSMKNGFKKYVLPDRENIQILSLFPGIESNPHSSLSRYVSQAVSFFGTADSHIFVDQDGIDYSSVVMEIQRAEKNNTSIMLLGASFSFVYLLDYLSSHHLTFFLSEKSIIFDTGGFKGKTREINQDKFYNQIQEVFHIKRSQIINMYGMTEVSSQCYDQNILHTSSNQPISYSKAAPAWVKIQVLSFDTLQPVGKGERGLLAFYDLSNWNSCMAILTEDIAIQNDTGFVLQGRANGSESKGCSIALDELLQSL</sequence>
<organism evidence="2 3">
    <name type="scientific">Lactococcus formosensis</name>
    <dbReference type="NCBI Taxonomy" id="1281486"/>
    <lineage>
        <taxon>Bacteria</taxon>
        <taxon>Bacillati</taxon>
        <taxon>Bacillota</taxon>
        <taxon>Bacilli</taxon>
        <taxon>Lactobacillales</taxon>
        <taxon>Streptococcaceae</taxon>
        <taxon>Lactococcus</taxon>
    </lineage>
</organism>
<evidence type="ECO:0000313" key="3">
    <source>
        <dbReference type="Proteomes" id="UP001153203"/>
    </source>
</evidence>
<proteinExistence type="predicted"/>
<gene>
    <name evidence="2" type="ORF">NF708_06180</name>
</gene>
<evidence type="ECO:0000313" key="2">
    <source>
        <dbReference type="EMBL" id="MDG6193589.1"/>
    </source>
</evidence>
<dbReference type="Pfam" id="PF04443">
    <property type="entry name" value="LuxE"/>
    <property type="match status" value="1"/>
</dbReference>
<dbReference type="Proteomes" id="UP001153203">
    <property type="component" value="Unassembled WGS sequence"/>
</dbReference>
<dbReference type="Gene3D" id="3.40.50.12780">
    <property type="entry name" value="N-terminal domain of ligase-like"/>
    <property type="match status" value="1"/>
</dbReference>
<dbReference type="GO" id="GO:0047474">
    <property type="term" value="F:long-chain fatty acid--protein ligase activity"/>
    <property type="evidence" value="ECO:0007669"/>
    <property type="project" value="InterPro"/>
</dbReference>
<dbReference type="InterPro" id="IPR042099">
    <property type="entry name" value="ANL_N_sf"/>
</dbReference>
<dbReference type="InterPro" id="IPR007534">
    <property type="entry name" value="LuxE"/>
</dbReference>
<accession>A0A9X4PK50</accession>
<dbReference type="SUPFAM" id="SSF56801">
    <property type="entry name" value="Acetyl-CoA synthetase-like"/>
    <property type="match status" value="1"/>
</dbReference>
<feature type="domain" description="Acyl-protein synthetase LuxE" evidence="1">
    <location>
        <begin position="24"/>
        <end position="367"/>
    </location>
</feature>
<name>A0A9X4PK50_9LACT</name>
<protein>
    <submittedName>
        <fullName evidence="2">Acyl-CoA synthetase</fullName>
    </submittedName>
</protein>
<dbReference type="EMBL" id="JAMWGI010000003">
    <property type="protein sequence ID" value="MDG6193589.1"/>
    <property type="molecule type" value="Genomic_DNA"/>
</dbReference>
<reference evidence="2" key="1">
    <citation type="submission" date="2022-06" db="EMBL/GenBank/DDBJ databases">
        <title>Lactococcus from bovine mastitis in China.</title>
        <authorList>
            <person name="Lin Y."/>
            <person name="Han B."/>
        </authorList>
    </citation>
    <scope>NUCLEOTIDE SEQUENCE</scope>
    <source>
        <strain evidence="2">Hebei-B-39</strain>
    </source>
</reference>
<dbReference type="AlphaFoldDB" id="A0A9X4PK50"/>